<accession>A0A1M6H1J1</accession>
<gene>
    <name evidence="2" type="ORF">SAMN02745219_01889</name>
</gene>
<dbReference type="RefSeq" id="WP_072869135.1">
    <property type="nucleotide sequence ID" value="NZ_FQZM01000021.1"/>
</dbReference>
<evidence type="ECO:0000313" key="2">
    <source>
        <dbReference type="EMBL" id="SHJ16078.1"/>
    </source>
</evidence>
<feature type="compositionally biased region" description="Low complexity" evidence="1">
    <location>
        <begin position="149"/>
        <end position="170"/>
    </location>
</feature>
<name>A0A1M6H1J1_9FIRM</name>
<dbReference type="Proteomes" id="UP000184529">
    <property type="component" value="Unassembled WGS sequence"/>
</dbReference>
<sequence>MLYLRRSVLAVIVIASLLVGFAGGFGGGYYKFVYAPKVKAQEMAKKQEEELNKMVRHGEVVSVEPDRLTLKVDKGGGDIGKTITARTTEYTSVQIGMGFVNKPGEKLDLTKWFKQGDYVDVLYKDGQALALHRELRPGEQGPQPPQEPPVQGQQQGQQQQGQPQGQQQKQ</sequence>
<dbReference type="STRING" id="1121432.SAMN02745219_01889"/>
<evidence type="ECO:0000313" key="3">
    <source>
        <dbReference type="Proteomes" id="UP000184529"/>
    </source>
</evidence>
<feature type="region of interest" description="Disordered" evidence="1">
    <location>
        <begin position="132"/>
        <end position="170"/>
    </location>
</feature>
<dbReference type="AlphaFoldDB" id="A0A1M6H1J1"/>
<dbReference type="EMBL" id="FQZM01000021">
    <property type="protein sequence ID" value="SHJ16078.1"/>
    <property type="molecule type" value="Genomic_DNA"/>
</dbReference>
<protein>
    <submittedName>
        <fullName evidence="2">Uncharacterized protein</fullName>
    </submittedName>
</protein>
<evidence type="ECO:0000256" key="1">
    <source>
        <dbReference type="SAM" id="MobiDB-lite"/>
    </source>
</evidence>
<keyword evidence="3" id="KW-1185">Reference proteome</keyword>
<proteinExistence type="predicted"/>
<organism evidence="2 3">
    <name type="scientific">Desulfofundulus thermosubterraneus DSM 16057</name>
    <dbReference type="NCBI Taxonomy" id="1121432"/>
    <lineage>
        <taxon>Bacteria</taxon>
        <taxon>Bacillati</taxon>
        <taxon>Bacillota</taxon>
        <taxon>Clostridia</taxon>
        <taxon>Eubacteriales</taxon>
        <taxon>Peptococcaceae</taxon>
        <taxon>Desulfofundulus</taxon>
    </lineage>
</organism>
<reference evidence="3" key="1">
    <citation type="submission" date="2016-11" db="EMBL/GenBank/DDBJ databases">
        <authorList>
            <person name="Varghese N."/>
            <person name="Submissions S."/>
        </authorList>
    </citation>
    <scope>NUCLEOTIDE SEQUENCE [LARGE SCALE GENOMIC DNA]</scope>
    <source>
        <strain evidence="3">DSM 16057</strain>
    </source>
</reference>